<evidence type="ECO:0000313" key="2">
    <source>
        <dbReference type="Proteomes" id="UP000805193"/>
    </source>
</evidence>
<reference evidence="1 2" key="1">
    <citation type="journal article" date="2020" name="Cell">
        <title>Large-Scale Comparative Analyses of Tick Genomes Elucidate Their Genetic Diversity and Vector Capacities.</title>
        <authorList>
            <consortium name="Tick Genome and Microbiome Consortium (TIGMIC)"/>
            <person name="Jia N."/>
            <person name="Wang J."/>
            <person name="Shi W."/>
            <person name="Du L."/>
            <person name="Sun Y."/>
            <person name="Zhan W."/>
            <person name="Jiang J.F."/>
            <person name="Wang Q."/>
            <person name="Zhang B."/>
            <person name="Ji P."/>
            <person name="Bell-Sakyi L."/>
            <person name="Cui X.M."/>
            <person name="Yuan T.T."/>
            <person name="Jiang B.G."/>
            <person name="Yang W.F."/>
            <person name="Lam T.T."/>
            <person name="Chang Q.C."/>
            <person name="Ding S.J."/>
            <person name="Wang X.J."/>
            <person name="Zhu J.G."/>
            <person name="Ruan X.D."/>
            <person name="Zhao L."/>
            <person name="Wei J.T."/>
            <person name="Ye R.Z."/>
            <person name="Que T.C."/>
            <person name="Du C.H."/>
            <person name="Zhou Y.H."/>
            <person name="Cheng J.X."/>
            <person name="Dai P.F."/>
            <person name="Guo W.B."/>
            <person name="Han X.H."/>
            <person name="Huang E.J."/>
            <person name="Li L.F."/>
            <person name="Wei W."/>
            <person name="Gao Y.C."/>
            <person name="Liu J.Z."/>
            <person name="Shao H.Z."/>
            <person name="Wang X."/>
            <person name="Wang C.C."/>
            <person name="Yang T.C."/>
            <person name="Huo Q.B."/>
            <person name="Li W."/>
            <person name="Chen H.Y."/>
            <person name="Chen S.E."/>
            <person name="Zhou L.G."/>
            <person name="Ni X.B."/>
            <person name="Tian J.H."/>
            <person name="Sheng Y."/>
            <person name="Liu T."/>
            <person name="Pan Y.S."/>
            <person name="Xia L.Y."/>
            <person name="Li J."/>
            <person name="Zhao F."/>
            <person name="Cao W.C."/>
        </authorList>
    </citation>
    <scope>NUCLEOTIDE SEQUENCE [LARGE SCALE GENOMIC DNA]</scope>
    <source>
        <strain evidence="1">Iper-2018</strain>
    </source>
</reference>
<comment type="caution">
    <text evidence="1">The sequence shown here is derived from an EMBL/GenBank/DDBJ whole genome shotgun (WGS) entry which is preliminary data.</text>
</comment>
<gene>
    <name evidence="1" type="ORF">HPB47_008307</name>
</gene>
<proteinExistence type="predicted"/>
<evidence type="ECO:0000313" key="1">
    <source>
        <dbReference type="EMBL" id="KAG0414535.1"/>
    </source>
</evidence>
<dbReference type="EMBL" id="JABSTQ010011170">
    <property type="protein sequence ID" value="KAG0414535.1"/>
    <property type="molecule type" value="Genomic_DNA"/>
</dbReference>
<sequence>MDDRTTTSVALARGVAKTDAYDAFLRLSSSFSVARGGSEIHDDDAIRTPRWYSAGPPFPVRPAAAQRPPVPLRFEFLSAAGRAVRRPERLVTLVRDPLVSSSPAASLIQSRKSVDLRGTPPLPRPRILGRCCTSLRDGARPARGQAQPMRSSFVVPLALLTLRISARVTAKRQTASVLASSRASVPPIVRRCETRWRESLTRGSWHCVDPLVMTFVEPTRSPGSPAVGRQGAACTDGPPRCRPRPSASPPPLRTAVRLDDPSVSAETKPPSLEARRVARCGSRRLRRSEKREAFFRFQRSDFGHLLSWKVSELSYPSEGTSVPTGPQKYRRCRQRIARRRRWLEFRAQVNTT</sequence>
<keyword evidence="2" id="KW-1185">Reference proteome</keyword>
<organism evidence="1 2">
    <name type="scientific">Ixodes persulcatus</name>
    <name type="common">Taiga tick</name>
    <dbReference type="NCBI Taxonomy" id="34615"/>
    <lineage>
        <taxon>Eukaryota</taxon>
        <taxon>Metazoa</taxon>
        <taxon>Ecdysozoa</taxon>
        <taxon>Arthropoda</taxon>
        <taxon>Chelicerata</taxon>
        <taxon>Arachnida</taxon>
        <taxon>Acari</taxon>
        <taxon>Parasitiformes</taxon>
        <taxon>Ixodida</taxon>
        <taxon>Ixodoidea</taxon>
        <taxon>Ixodidae</taxon>
        <taxon>Ixodinae</taxon>
        <taxon>Ixodes</taxon>
    </lineage>
</organism>
<name>A0AC60P539_IXOPE</name>
<accession>A0AC60P539</accession>
<protein>
    <submittedName>
        <fullName evidence="1">Uncharacterized protein</fullName>
    </submittedName>
</protein>
<dbReference type="Proteomes" id="UP000805193">
    <property type="component" value="Unassembled WGS sequence"/>
</dbReference>